<dbReference type="PANTHER" id="PTHR13108">
    <property type="entry name" value="CONDENSIN COMPLEX SUBUNIT 2"/>
    <property type="match status" value="1"/>
</dbReference>
<dbReference type="GO" id="GO:0007076">
    <property type="term" value="P:mitotic chromosome condensation"/>
    <property type="evidence" value="ECO:0007669"/>
    <property type="project" value="InterPro"/>
</dbReference>
<comment type="caution">
    <text evidence="11">The sequence shown here is derived from an EMBL/GenBank/DDBJ whole genome shotgun (WGS) entry which is preliminary data.</text>
</comment>
<evidence type="ECO:0000256" key="9">
    <source>
        <dbReference type="ARBA" id="ARBA00023067"/>
    </source>
</evidence>
<proteinExistence type="inferred from homology"/>
<keyword evidence="6" id="KW-0963">Cytoplasm</keyword>
<keyword evidence="9" id="KW-0226">DNA condensation</keyword>
<evidence type="ECO:0000256" key="10">
    <source>
        <dbReference type="ARBA" id="ARBA00023306"/>
    </source>
</evidence>
<dbReference type="AlphaFoldDB" id="A0A813PZ54"/>
<keyword evidence="8" id="KW-0498">Mitosis</keyword>
<keyword evidence="7" id="KW-0132">Cell division</keyword>
<dbReference type="Proteomes" id="UP000663829">
    <property type="component" value="Unassembled WGS sequence"/>
</dbReference>
<keyword evidence="13" id="KW-1185">Reference proteome</keyword>
<evidence type="ECO:0000256" key="7">
    <source>
        <dbReference type="ARBA" id="ARBA00022618"/>
    </source>
</evidence>
<keyword evidence="10" id="KW-0131">Cell cycle</keyword>
<evidence type="ECO:0000313" key="11">
    <source>
        <dbReference type="EMBL" id="CAF0760224.1"/>
    </source>
</evidence>
<evidence type="ECO:0000256" key="6">
    <source>
        <dbReference type="ARBA" id="ARBA00022490"/>
    </source>
</evidence>
<evidence type="ECO:0000256" key="2">
    <source>
        <dbReference type="ARBA" id="ARBA00004496"/>
    </source>
</evidence>
<evidence type="ECO:0000313" key="12">
    <source>
        <dbReference type="EMBL" id="CAF3541022.1"/>
    </source>
</evidence>
<dbReference type="Proteomes" id="UP000681722">
    <property type="component" value="Unassembled WGS sequence"/>
</dbReference>
<dbReference type="PANTHER" id="PTHR13108:SF9">
    <property type="entry name" value="CONDENSIN COMPLEX SUBUNIT 2"/>
    <property type="match status" value="1"/>
</dbReference>
<dbReference type="GO" id="GO:0000796">
    <property type="term" value="C:condensin complex"/>
    <property type="evidence" value="ECO:0007669"/>
    <property type="project" value="InterPro"/>
</dbReference>
<protein>
    <recommendedName>
        <fullName evidence="4">Condensin complex subunit 2</fullName>
    </recommendedName>
</protein>
<comment type="similarity">
    <text evidence="3">Belongs to the CND2 (condensin subunit 2) family.</text>
</comment>
<dbReference type="Pfam" id="PF05786">
    <property type="entry name" value="Cnd2"/>
    <property type="match status" value="1"/>
</dbReference>
<evidence type="ECO:0000313" key="13">
    <source>
        <dbReference type="Proteomes" id="UP000663829"/>
    </source>
</evidence>
<evidence type="ECO:0000256" key="1">
    <source>
        <dbReference type="ARBA" id="ARBA00004286"/>
    </source>
</evidence>
<dbReference type="GO" id="GO:0005737">
    <property type="term" value="C:cytoplasm"/>
    <property type="evidence" value="ECO:0007669"/>
    <property type="project" value="UniProtKB-SubCell"/>
</dbReference>
<name>A0A813PZ54_9BILA</name>
<dbReference type="GO" id="GO:0003682">
    <property type="term" value="F:chromatin binding"/>
    <property type="evidence" value="ECO:0007669"/>
    <property type="project" value="TreeGrafter"/>
</dbReference>
<dbReference type="EMBL" id="CAJOBC010000124">
    <property type="protein sequence ID" value="CAF3541022.1"/>
    <property type="molecule type" value="Genomic_DNA"/>
</dbReference>
<sequence length="715" mass="81889">MSTRSSRRTLHNRGNSLKLDADIALLSNGRVSQSTNRLSALYNKENIIPAKTSPELVELYQTTIEMSVHGKITIKNAFDYLFLEYLSPIIKNVAQNENGPNFVKAGNVINTSAKIYAYRVDALHTETQKLSMNMSTVEQVHNLTSTITMKNDNGSVKMSDKTKTRSHGKKNEIIVTDISKISINNIDDNNELIRFRPLLPTSLCCLSKSENESDSIHHHMISCTTYSTSDYSFIRDFANIQIKNFIKEELKSKIRFQHAIDTIYSLEKLRDIIEPHQHVDHSLGTNELRNFLWNETTTDSTISTIHETSLDEFSQQNDITTNVYNSGEQHFSNDISSNRLSSFIFMDDVQSMAYEFSNNLDNVLRSSQPSQYKENFVSVFDNAPFPSTTINDQMLSIVSNDINNISRTSSFFGQIPSLLKNTGSKEYNYFDVTKLKLFAGPNLWKYVNLLENYSQLPSQQQQAQARERKHTGSGAVIQQQKCDFFSKQSLSSIFGKSKGRTKQKSLKRTLQSISVLRSRENINNQIKQSRKICQINELFSTSYFLDLFISTAHSSKSVGEKLNIFDVDELNDYDQADDIPLPFGFESDEDIQSRDNLEIIVESPEPERYYEKIEYTKRTQQVNVKKLKYNIIEEFKRLQSNLTAKTTVAMNDNPVEFVQLCECLLLKNSLNLTEIPSAFYCMLFNCNEHKLYLQNTANCDNLLITNQPLLSTRQQ</sequence>
<evidence type="ECO:0000256" key="5">
    <source>
        <dbReference type="ARBA" id="ARBA00022454"/>
    </source>
</evidence>
<evidence type="ECO:0000256" key="8">
    <source>
        <dbReference type="ARBA" id="ARBA00022776"/>
    </source>
</evidence>
<dbReference type="OrthoDB" id="362021at2759"/>
<dbReference type="EMBL" id="CAJNOQ010000124">
    <property type="protein sequence ID" value="CAF0760224.1"/>
    <property type="molecule type" value="Genomic_DNA"/>
</dbReference>
<comment type="subcellular location">
    <subcellularLocation>
        <location evidence="1">Chromosome</location>
    </subcellularLocation>
    <subcellularLocation>
        <location evidence="2">Cytoplasm</location>
    </subcellularLocation>
</comment>
<evidence type="ECO:0000256" key="4">
    <source>
        <dbReference type="ARBA" id="ARBA00016065"/>
    </source>
</evidence>
<keyword evidence="5" id="KW-0158">Chromosome</keyword>
<reference evidence="11" key="1">
    <citation type="submission" date="2021-02" db="EMBL/GenBank/DDBJ databases">
        <authorList>
            <person name="Nowell W R."/>
        </authorList>
    </citation>
    <scope>NUCLEOTIDE SEQUENCE</scope>
</reference>
<dbReference type="GO" id="GO:0051301">
    <property type="term" value="P:cell division"/>
    <property type="evidence" value="ECO:0007669"/>
    <property type="project" value="UniProtKB-KW"/>
</dbReference>
<accession>A0A813PZ54</accession>
<dbReference type="InterPro" id="IPR022816">
    <property type="entry name" value="Condensin_barren_su2"/>
</dbReference>
<evidence type="ECO:0000256" key="3">
    <source>
        <dbReference type="ARBA" id="ARBA00009471"/>
    </source>
</evidence>
<organism evidence="11 13">
    <name type="scientific">Didymodactylos carnosus</name>
    <dbReference type="NCBI Taxonomy" id="1234261"/>
    <lineage>
        <taxon>Eukaryota</taxon>
        <taxon>Metazoa</taxon>
        <taxon>Spiralia</taxon>
        <taxon>Gnathifera</taxon>
        <taxon>Rotifera</taxon>
        <taxon>Eurotatoria</taxon>
        <taxon>Bdelloidea</taxon>
        <taxon>Philodinida</taxon>
        <taxon>Philodinidae</taxon>
        <taxon>Didymodactylos</taxon>
    </lineage>
</organism>
<gene>
    <name evidence="11" type="ORF">GPM918_LOCUS1342</name>
    <name evidence="12" type="ORF">SRO942_LOCUS1342</name>
</gene>